<evidence type="ECO:0000313" key="3">
    <source>
        <dbReference type="Proteomes" id="UP000020467"/>
    </source>
</evidence>
<feature type="region of interest" description="Disordered" evidence="1">
    <location>
        <begin position="1"/>
        <end position="42"/>
    </location>
</feature>
<protein>
    <submittedName>
        <fullName evidence="2">Uncharacterized protein</fullName>
    </submittedName>
</protein>
<dbReference type="AlphaFoldDB" id="A0A010QWY5"/>
<dbReference type="KEGG" id="cfj:CFIO01_07458"/>
<organism evidence="2 3">
    <name type="scientific">Colletotrichum fioriniae PJ7</name>
    <dbReference type="NCBI Taxonomy" id="1445577"/>
    <lineage>
        <taxon>Eukaryota</taxon>
        <taxon>Fungi</taxon>
        <taxon>Dikarya</taxon>
        <taxon>Ascomycota</taxon>
        <taxon>Pezizomycotina</taxon>
        <taxon>Sordariomycetes</taxon>
        <taxon>Hypocreomycetidae</taxon>
        <taxon>Glomerellales</taxon>
        <taxon>Glomerellaceae</taxon>
        <taxon>Colletotrichum</taxon>
        <taxon>Colletotrichum acutatum species complex</taxon>
    </lineage>
</organism>
<dbReference type="HOGENOM" id="CLU_2454594_0_0_1"/>
<dbReference type="EMBL" id="JARH01000148">
    <property type="protein sequence ID" value="EXF84717.1"/>
    <property type="molecule type" value="Genomic_DNA"/>
</dbReference>
<comment type="caution">
    <text evidence="2">The sequence shown here is derived from an EMBL/GenBank/DDBJ whole genome shotgun (WGS) entry which is preliminary data.</text>
</comment>
<sequence length="89" mass="9552">MSSLELMVQAASQHQEGSMGGGAPLALEGGGGRGKKRPVNKSLLNTGRVTSTHHLSPSVSSLQSFLQEQWFFRRDISATTAKTFPFFTA</sequence>
<proteinExistence type="predicted"/>
<feature type="compositionally biased region" description="Gly residues" evidence="1">
    <location>
        <begin position="18"/>
        <end position="32"/>
    </location>
</feature>
<keyword evidence="3" id="KW-1185">Reference proteome</keyword>
<accession>A0A010QWY5</accession>
<name>A0A010QWY5_9PEZI</name>
<evidence type="ECO:0000256" key="1">
    <source>
        <dbReference type="SAM" id="MobiDB-lite"/>
    </source>
</evidence>
<dbReference type="Proteomes" id="UP000020467">
    <property type="component" value="Unassembled WGS sequence"/>
</dbReference>
<evidence type="ECO:0000313" key="2">
    <source>
        <dbReference type="EMBL" id="EXF84717.1"/>
    </source>
</evidence>
<reference evidence="2 3" key="1">
    <citation type="submission" date="2014-02" db="EMBL/GenBank/DDBJ databases">
        <title>The genome sequence of Colletotrichum fioriniae PJ7.</title>
        <authorList>
            <person name="Baroncelli R."/>
            <person name="Thon M.R."/>
        </authorList>
    </citation>
    <scope>NUCLEOTIDE SEQUENCE [LARGE SCALE GENOMIC DNA]</scope>
    <source>
        <strain evidence="2 3">PJ7</strain>
    </source>
</reference>
<gene>
    <name evidence="2" type="ORF">CFIO01_07458</name>
</gene>